<sequence length="74" mass="8790">MAGFDDYMNTYLDRRMKDIVAEWNLGTTADFGDYLTRLRFVEADILEMGSFTQKAEDKLTNMEQRLEKVREEKQ</sequence>
<proteinExistence type="predicted"/>
<dbReference type="EMBL" id="JAKELO010000002">
    <property type="protein sequence ID" value="MDE4907666.1"/>
    <property type="molecule type" value="Genomic_DNA"/>
</dbReference>
<dbReference type="AlphaFoldDB" id="A0A9Q4KSD5"/>
<dbReference type="Proteomes" id="UP001143747">
    <property type="component" value="Unassembled WGS sequence"/>
</dbReference>
<protein>
    <submittedName>
        <fullName evidence="1">Uncharacterized protein</fullName>
    </submittedName>
</protein>
<keyword evidence="2" id="KW-1185">Reference proteome</keyword>
<dbReference type="RefSeq" id="WP_274924314.1">
    <property type="nucleotide sequence ID" value="NZ_JAKELO010000002.1"/>
</dbReference>
<name>A0A9Q4KSD5_9EURY</name>
<accession>A0A9Q4KSD5</accession>
<gene>
    <name evidence="1" type="ORF">L0665_03445</name>
</gene>
<evidence type="ECO:0000313" key="2">
    <source>
        <dbReference type="Proteomes" id="UP001143747"/>
    </source>
</evidence>
<evidence type="ECO:0000313" key="1">
    <source>
        <dbReference type="EMBL" id="MDE4907666.1"/>
    </source>
</evidence>
<comment type="caution">
    <text evidence="1">The sequence shown here is derived from an EMBL/GenBank/DDBJ whole genome shotgun (WGS) entry which is preliminary data.</text>
</comment>
<reference evidence="1" key="1">
    <citation type="submission" date="2022-01" db="EMBL/GenBank/DDBJ databases">
        <title>Draft genome of Methanogenium marinum DSM 15558.</title>
        <authorList>
            <person name="Chen S.-C."/>
            <person name="You Y.-T."/>
        </authorList>
    </citation>
    <scope>NUCLEOTIDE SEQUENCE</scope>
    <source>
        <strain evidence="1">DSM 15558</strain>
    </source>
</reference>
<organism evidence="1 2">
    <name type="scientific">Methanogenium marinum</name>
    <dbReference type="NCBI Taxonomy" id="348610"/>
    <lineage>
        <taxon>Archaea</taxon>
        <taxon>Methanobacteriati</taxon>
        <taxon>Methanobacteriota</taxon>
        <taxon>Stenosarchaea group</taxon>
        <taxon>Methanomicrobia</taxon>
        <taxon>Methanomicrobiales</taxon>
        <taxon>Methanomicrobiaceae</taxon>
        <taxon>Methanogenium</taxon>
    </lineage>
</organism>